<reference evidence="2" key="1">
    <citation type="submission" date="2015-01" db="EMBL/GenBank/DDBJ databases">
        <title>The Genome Sequence of Cladophialophora bantiana CBS 173.52.</title>
        <authorList>
            <consortium name="The Broad Institute Genomics Platform"/>
            <person name="Cuomo C."/>
            <person name="de Hoog S."/>
            <person name="Gorbushina A."/>
            <person name="Stielow B."/>
            <person name="Teixiera M."/>
            <person name="Abouelleil A."/>
            <person name="Chapman S.B."/>
            <person name="Priest M."/>
            <person name="Young S.K."/>
            <person name="Wortman J."/>
            <person name="Nusbaum C."/>
            <person name="Birren B."/>
        </authorList>
    </citation>
    <scope>NUCLEOTIDE SEQUENCE [LARGE SCALE GENOMIC DNA]</scope>
    <source>
        <strain evidence="2">CBS 173.52</strain>
    </source>
</reference>
<feature type="region of interest" description="Disordered" evidence="1">
    <location>
        <begin position="92"/>
        <end position="327"/>
    </location>
</feature>
<keyword evidence="3" id="KW-1185">Reference proteome</keyword>
<evidence type="ECO:0000313" key="2">
    <source>
        <dbReference type="EMBL" id="KIW90344.1"/>
    </source>
</evidence>
<name>A0A0D2I0F1_CLAB1</name>
<dbReference type="AlphaFoldDB" id="A0A0D2I0F1"/>
<dbReference type="GeneID" id="27701916"/>
<dbReference type="OrthoDB" id="4121291at2759"/>
<dbReference type="VEuPathDB" id="FungiDB:Z519_08988"/>
<evidence type="ECO:0000313" key="3">
    <source>
        <dbReference type="Proteomes" id="UP000053789"/>
    </source>
</evidence>
<organism evidence="2 3">
    <name type="scientific">Cladophialophora bantiana (strain ATCC 10958 / CBS 173.52 / CDC B-1940 / NIH 8579)</name>
    <name type="common">Xylohypha bantiana</name>
    <dbReference type="NCBI Taxonomy" id="1442370"/>
    <lineage>
        <taxon>Eukaryota</taxon>
        <taxon>Fungi</taxon>
        <taxon>Dikarya</taxon>
        <taxon>Ascomycota</taxon>
        <taxon>Pezizomycotina</taxon>
        <taxon>Eurotiomycetes</taxon>
        <taxon>Chaetothyriomycetidae</taxon>
        <taxon>Chaetothyriales</taxon>
        <taxon>Herpotrichiellaceae</taxon>
        <taxon>Cladophialophora</taxon>
    </lineage>
</organism>
<dbReference type="HOGENOM" id="CLU_030730_0_0_1"/>
<sequence>MFRVKAVPLVPGSVTIPNEFSKREDLLPATIIEPLNPGSCPSPPTSRLVDLIEDLDIMYSRAAHSFSRAPSLEEEGTGDDLGRYFPRRQQGIEISESEFELEDEDEEYEDGTEERRPSKYDVKPPARLSVQPRDATASTHSTPRSVYRSSKIQHSQQATPTGARSPISTPRRSEASRFRGSGRSLPSRAPPTPEFSLPEDIVAAAKDDLYDENNAEDTKGSAFVERNLRKRTLQQTKPDKFDKHRYNLSRKTGHEANPKKVEKAIQDEIGVREHKQTKKKPRGSSRNSTKSKAKTSTPREQTADKRRLSNSAGSVSPSPETDSEHVFDPARTTLRVCLDGFHGGAAIPIPLNECDSNDKRVDSILKFWGWKFTGTGFSYAIVSFPWLTEQSNILLRPGLPESFKGMRAEIENAPIRAEGRHERCDVQVTVYQQQ</sequence>
<proteinExistence type="predicted"/>
<dbReference type="RefSeq" id="XP_016617013.1">
    <property type="nucleotide sequence ID" value="XM_016766715.1"/>
</dbReference>
<feature type="compositionally biased region" description="Polar residues" evidence="1">
    <location>
        <begin position="309"/>
        <end position="320"/>
    </location>
</feature>
<protein>
    <submittedName>
        <fullName evidence="2">Uncharacterized protein</fullName>
    </submittedName>
</protein>
<dbReference type="Proteomes" id="UP000053789">
    <property type="component" value="Unassembled WGS sequence"/>
</dbReference>
<accession>A0A0D2I0F1</accession>
<feature type="compositionally biased region" description="Basic and acidic residues" evidence="1">
    <location>
        <begin position="252"/>
        <end position="274"/>
    </location>
</feature>
<feature type="compositionally biased region" description="Polar residues" evidence="1">
    <location>
        <begin position="136"/>
        <end position="170"/>
    </location>
</feature>
<dbReference type="EMBL" id="KN846993">
    <property type="protein sequence ID" value="KIW90344.1"/>
    <property type="molecule type" value="Genomic_DNA"/>
</dbReference>
<evidence type="ECO:0000256" key="1">
    <source>
        <dbReference type="SAM" id="MobiDB-lite"/>
    </source>
</evidence>
<feature type="compositionally biased region" description="Basic and acidic residues" evidence="1">
    <location>
        <begin position="113"/>
        <end position="124"/>
    </location>
</feature>
<feature type="compositionally biased region" description="Acidic residues" evidence="1">
    <location>
        <begin position="95"/>
        <end position="112"/>
    </location>
</feature>
<feature type="compositionally biased region" description="Basic residues" evidence="1">
    <location>
        <begin position="275"/>
        <end position="293"/>
    </location>
</feature>
<gene>
    <name evidence="2" type="ORF">Z519_08988</name>
</gene>